<dbReference type="InterPro" id="IPR050902">
    <property type="entry name" value="ABC_Transporter_SBP"/>
</dbReference>
<comment type="caution">
    <text evidence="2">The sequence shown here is derived from an EMBL/GenBank/DDBJ whole genome shotgun (WGS) entry which is preliminary data.</text>
</comment>
<dbReference type="InterPro" id="IPR002491">
    <property type="entry name" value="ABC_transptr_periplasmic_BD"/>
</dbReference>
<dbReference type="EMBL" id="AFWT01000023">
    <property type="protein sequence ID" value="EGV29797.1"/>
    <property type="molecule type" value="Genomic_DNA"/>
</dbReference>
<dbReference type="AlphaFoldDB" id="G2E470"/>
<dbReference type="Proteomes" id="UP000004200">
    <property type="component" value="Unassembled WGS sequence"/>
</dbReference>
<dbReference type="STRING" id="765913.ThidrDRAFT_3083"/>
<dbReference type="Gene3D" id="3.40.50.1980">
    <property type="entry name" value="Nitrogenase molybdenum iron protein domain"/>
    <property type="match status" value="2"/>
</dbReference>
<dbReference type="RefSeq" id="WP_007041796.1">
    <property type="nucleotide sequence ID" value="NZ_AFWT01000023.1"/>
</dbReference>
<evidence type="ECO:0000313" key="2">
    <source>
        <dbReference type="EMBL" id="EGV29797.1"/>
    </source>
</evidence>
<protein>
    <submittedName>
        <fullName evidence="2">Periplasmic binding protein</fullName>
    </submittedName>
</protein>
<evidence type="ECO:0000313" key="3">
    <source>
        <dbReference type="Proteomes" id="UP000004200"/>
    </source>
</evidence>
<dbReference type="PATRIC" id="fig|765913.3.peg.3151"/>
<accession>G2E470</accession>
<dbReference type="PANTHER" id="PTHR30535:SF34">
    <property type="entry name" value="MOLYBDATE-BINDING PROTEIN MOLA"/>
    <property type="match status" value="1"/>
</dbReference>
<dbReference type="SUPFAM" id="SSF53807">
    <property type="entry name" value="Helical backbone' metal receptor"/>
    <property type="match status" value="1"/>
</dbReference>
<name>G2E470_9GAMM</name>
<sequence length="415" mass="44929">MRLATDVPLSDGQGLHEDPEGRILISNRFHPVHADTLERPAPKWPGMLAAFMTCVLLSGQALALTVTDVLGRQVELAGPADKIILGEGRFLAVLGVLGVERPLERVAGMMNEFRRFDPVGFDRYRRAFLEIDRIPTFGQITEDSVSVEQAILASPDVAIFGVQGHGPGAKAHHIIDRLEAAGIPVVFIDFRQQPLANTARSVEIVGRVLGLEDAAERFKTFYETAVEEVTGRLRRNPPEHCPSVLLELRVDTDRRCCITVGKGMFADLVEAAGGCNVAKDLLPGAVGELSLEHVIASAPEVYIGSAVGDASAASAAAPTRIVLGPGVDPETARTSLKAVLERPGFADMPAVVEGRAHALWHHFYNSPLNVYALQRIATWLHPERFADLEPERTLERLLAGFAPVDLAGTYAISNR</sequence>
<dbReference type="PANTHER" id="PTHR30535">
    <property type="entry name" value="VITAMIN B12-BINDING PROTEIN"/>
    <property type="match status" value="1"/>
</dbReference>
<reference evidence="2 3" key="1">
    <citation type="submission" date="2011-06" db="EMBL/GenBank/DDBJ databases">
        <title>The draft genome of Thiorhodococcus drewsii AZ1.</title>
        <authorList>
            <consortium name="US DOE Joint Genome Institute (JGI-PGF)"/>
            <person name="Lucas S."/>
            <person name="Han J."/>
            <person name="Lapidus A."/>
            <person name="Cheng J.-F."/>
            <person name="Goodwin L."/>
            <person name="Pitluck S."/>
            <person name="Peters L."/>
            <person name="Land M.L."/>
            <person name="Hauser L."/>
            <person name="Vogl K."/>
            <person name="Liu Z."/>
            <person name="Imhoff J."/>
            <person name="Thiel V."/>
            <person name="Frigaard N.-U."/>
            <person name="Bryant D.A."/>
            <person name="Woyke T.J."/>
        </authorList>
    </citation>
    <scope>NUCLEOTIDE SEQUENCE [LARGE SCALE GENOMIC DNA]</scope>
    <source>
        <strain evidence="2 3">AZ1</strain>
    </source>
</reference>
<feature type="domain" description="Fe/B12 periplasmic-binding" evidence="1">
    <location>
        <begin position="82"/>
        <end position="388"/>
    </location>
</feature>
<proteinExistence type="predicted"/>
<evidence type="ECO:0000259" key="1">
    <source>
        <dbReference type="PROSITE" id="PS50983"/>
    </source>
</evidence>
<gene>
    <name evidence="2" type="ORF">ThidrDRAFT_3083</name>
</gene>
<dbReference type="PROSITE" id="PS50983">
    <property type="entry name" value="FE_B12_PBP"/>
    <property type="match status" value="1"/>
</dbReference>
<organism evidence="2 3">
    <name type="scientific">Thiorhodococcus drewsii AZ1</name>
    <dbReference type="NCBI Taxonomy" id="765913"/>
    <lineage>
        <taxon>Bacteria</taxon>
        <taxon>Pseudomonadati</taxon>
        <taxon>Pseudomonadota</taxon>
        <taxon>Gammaproteobacteria</taxon>
        <taxon>Chromatiales</taxon>
        <taxon>Chromatiaceae</taxon>
        <taxon>Thiorhodococcus</taxon>
    </lineage>
</organism>
<dbReference type="eggNOG" id="COG0614">
    <property type="taxonomic scope" value="Bacteria"/>
</dbReference>
<keyword evidence="3" id="KW-1185">Reference proteome</keyword>
<dbReference type="Pfam" id="PF01497">
    <property type="entry name" value="Peripla_BP_2"/>
    <property type="match status" value="1"/>
</dbReference>
<dbReference type="OrthoDB" id="9775594at2"/>